<name>A0A9Q2P4L2_9RHOB</name>
<dbReference type="Proteomes" id="UP000755667">
    <property type="component" value="Unassembled WGS sequence"/>
</dbReference>
<keyword evidence="5" id="KW-1185">Reference proteome</keyword>
<dbReference type="AlphaFoldDB" id="A0A9Q2P4L2"/>
<feature type="compositionally biased region" description="Basic residues" evidence="1">
    <location>
        <begin position="1"/>
        <end position="14"/>
    </location>
</feature>
<protein>
    <submittedName>
        <fullName evidence="2">Uncharacterized protein</fullName>
    </submittedName>
</protein>
<gene>
    <name evidence="2" type="ORF">JQX41_12320</name>
    <name evidence="3" type="ORF">JQX48_12325</name>
</gene>
<evidence type="ECO:0000313" key="2">
    <source>
        <dbReference type="EMBL" id="MBM2413093.1"/>
    </source>
</evidence>
<dbReference type="EMBL" id="JAFBXE010000007">
    <property type="protein sequence ID" value="MBM2413093.1"/>
    <property type="molecule type" value="Genomic_DNA"/>
</dbReference>
<accession>A0A9Q2P4L2</accession>
<comment type="caution">
    <text evidence="2">The sequence shown here is derived from an EMBL/GenBank/DDBJ whole genome shotgun (WGS) entry which is preliminary data.</text>
</comment>
<feature type="region of interest" description="Disordered" evidence="1">
    <location>
        <begin position="91"/>
        <end position="111"/>
    </location>
</feature>
<dbReference type="RefSeq" id="WP_138487986.1">
    <property type="nucleotide sequence ID" value="NZ_JAFBWU010000007.1"/>
</dbReference>
<proteinExistence type="predicted"/>
<dbReference type="GeneID" id="62642475"/>
<evidence type="ECO:0000256" key="1">
    <source>
        <dbReference type="SAM" id="MobiDB-lite"/>
    </source>
</evidence>
<feature type="region of interest" description="Disordered" evidence="1">
    <location>
        <begin position="1"/>
        <end position="21"/>
    </location>
</feature>
<evidence type="ECO:0000313" key="5">
    <source>
        <dbReference type="Proteomes" id="UP000809440"/>
    </source>
</evidence>
<evidence type="ECO:0000313" key="4">
    <source>
        <dbReference type="Proteomes" id="UP000755667"/>
    </source>
</evidence>
<reference evidence="2 5" key="1">
    <citation type="submission" date="2021-01" db="EMBL/GenBank/DDBJ databases">
        <title>Diatom-associated Roseobacters Show Island Model of Population Structure.</title>
        <authorList>
            <person name="Qu L."/>
            <person name="Feng X."/>
            <person name="Chen Y."/>
            <person name="Li L."/>
            <person name="Wang X."/>
            <person name="Hu Z."/>
            <person name="Wang H."/>
            <person name="Luo H."/>
        </authorList>
    </citation>
    <scope>NUCLEOTIDE SEQUENCE</scope>
    <source>
        <strain evidence="3 5">CC28-63</strain>
        <strain evidence="2">CC28-69</strain>
    </source>
</reference>
<organism evidence="2 4">
    <name type="scientific">Marivita cryptomonadis</name>
    <dbReference type="NCBI Taxonomy" id="505252"/>
    <lineage>
        <taxon>Bacteria</taxon>
        <taxon>Pseudomonadati</taxon>
        <taxon>Pseudomonadota</taxon>
        <taxon>Alphaproteobacteria</taxon>
        <taxon>Rhodobacterales</taxon>
        <taxon>Roseobacteraceae</taxon>
        <taxon>Marivita</taxon>
    </lineage>
</organism>
<evidence type="ECO:0000313" key="3">
    <source>
        <dbReference type="EMBL" id="MBM2417761.1"/>
    </source>
</evidence>
<dbReference type="EMBL" id="JAFBXF010000007">
    <property type="protein sequence ID" value="MBM2417761.1"/>
    <property type="molecule type" value="Genomic_DNA"/>
</dbReference>
<dbReference type="InterPro" id="IPR045386">
    <property type="entry name" value="DUF6525"/>
</dbReference>
<dbReference type="OrthoDB" id="7658988at2"/>
<dbReference type="Proteomes" id="UP000809440">
    <property type="component" value="Unassembled WGS sequence"/>
</dbReference>
<dbReference type="Pfam" id="PF20135">
    <property type="entry name" value="DUF6525"/>
    <property type="match status" value="1"/>
</dbReference>
<sequence length="111" mass="13094">MSHNRGKTSLKLTRRQGQPMREYDRLPSELRQWLTTAVLPWRPASVKRAFDRAFIRTRDARRALEELDDLQARLIAKDVRRVWGPDHPMLADISSAEQHHHRTEYPRGRSA</sequence>